<sequence length="93" mass="10449">MVGIVLYGVLVLSMVVTAEWMRRRRRRRPEAESEVDGDTALDAGAADLEQSERVLVEARRADALDRSAYREAMSRLAALDDARRPVRVPPARN</sequence>
<dbReference type="Proteomes" id="UP001500466">
    <property type="component" value="Unassembled WGS sequence"/>
</dbReference>
<evidence type="ECO:0000313" key="3">
    <source>
        <dbReference type="Proteomes" id="UP001500466"/>
    </source>
</evidence>
<dbReference type="EMBL" id="BAABHS010000008">
    <property type="protein sequence ID" value="GAA4961663.1"/>
    <property type="molecule type" value="Genomic_DNA"/>
</dbReference>
<protein>
    <submittedName>
        <fullName evidence="2">Uncharacterized protein</fullName>
    </submittedName>
</protein>
<reference evidence="3" key="1">
    <citation type="journal article" date="2019" name="Int. J. Syst. Evol. Microbiol.">
        <title>The Global Catalogue of Microorganisms (GCM) 10K type strain sequencing project: providing services to taxonomists for standard genome sequencing and annotation.</title>
        <authorList>
            <consortium name="The Broad Institute Genomics Platform"/>
            <consortium name="The Broad Institute Genome Sequencing Center for Infectious Disease"/>
            <person name="Wu L."/>
            <person name="Ma J."/>
        </authorList>
    </citation>
    <scope>NUCLEOTIDE SEQUENCE [LARGE SCALE GENOMIC DNA]</scope>
    <source>
        <strain evidence="3">JCM 17986</strain>
    </source>
</reference>
<proteinExistence type="predicted"/>
<name>A0ABP9H472_9ACTN</name>
<keyword evidence="3" id="KW-1185">Reference proteome</keyword>
<comment type="caution">
    <text evidence="2">The sequence shown here is derived from an EMBL/GenBank/DDBJ whole genome shotgun (WGS) entry which is preliminary data.</text>
</comment>
<organism evidence="2 3">
    <name type="scientific">Yinghuangia aomiensis</name>
    <dbReference type="NCBI Taxonomy" id="676205"/>
    <lineage>
        <taxon>Bacteria</taxon>
        <taxon>Bacillati</taxon>
        <taxon>Actinomycetota</taxon>
        <taxon>Actinomycetes</taxon>
        <taxon>Kitasatosporales</taxon>
        <taxon>Streptomycetaceae</taxon>
        <taxon>Yinghuangia</taxon>
    </lineage>
</organism>
<evidence type="ECO:0000313" key="2">
    <source>
        <dbReference type="EMBL" id="GAA4961663.1"/>
    </source>
</evidence>
<dbReference type="RefSeq" id="WP_345675612.1">
    <property type="nucleotide sequence ID" value="NZ_BAABHS010000008.1"/>
</dbReference>
<feature type="region of interest" description="Disordered" evidence="1">
    <location>
        <begin position="22"/>
        <end position="46"/>
    </location>
</feature>
<accession>A0ABP9H472</accession>
<evidence type="ECO:0000256" key="1">
    <source>
        <dbReference type="SAM" id="MobiDB-lite"/>
    </source>
</evidence>
<gene>
    <name evidence="2" type="ORF">GCM10023205_26470</name>
</gene>